<protein>
    <submittedName>
        <fullName evidence="2">Phosphate transport ATP-binding protein PstB</fullName>
    </submittedName>
</protein>
<feature type="compositionally biased region" description="Basic and acidic residues" evidence="1">
    <location>
        <begin position="229"/>
        <end position="252"/>
    </location>
</feature>
<dbReference type="EMBL" id="CADCTN010000007">
    <property type="protein sequence ID" value="CAA9212058.1"/>
    <property type="molecule type" value="Genomic_DNA"/>
</dbReference>
<evidence type="ECO:0000313" key="2">
    <source>
        <dbReference type="EMBL" id="CAA9212058.1"/>
    </source>
</evidence>
<name>A0A6J4H5L5_9ACTN</name>
<gene>
    <name evidence="2" type="ORF">AVDCRST_MAG52-69</name>
</gene>
<feature type="compositionally biased region" description="Basic residues" evidence="1">
    <location>
        <begin position="159"/>
        <end position="175"/>
    </location>
</feature>
<feature type="non-terminal residue" evidence="2">
    <location>
        <position position="1"/>
    </location>
</feature>
<feature type="region of interest" description="Disordered" evidence="1">
    <location>
        <begin position="1"/>
        <end position="259"/>
    </location>
</feature>
<accession>A0A6J4H5L5</accession>
<evidence type="ECO:0000256" key="1">
    <source>
        <dbReference type="SAM" id="MobiDB-lite"/>
    </source>
</evidence>
<feature type="compositionally biased region" description="Basic residues" evidence="1">
    <location>
        <begin position="56"/>
        <end position="81"/>
    </location>
</feature>
<reference evidence="2" key="1">
    <citation type="submission" date="2020-02" db="EMBL/GenBank/DDBJ databases">
        <authorList>
            <person name="Meier V. D."/>
        </authorList>
    </citation>
    <scope>NUCLEOTIDE SEQUENCE</scope>
    <source>
        <strain evidence="2">AVDCRST_MAG52</strain>
    </source>
</reference>
<feature type="non-terminal residue" evidence="2">
    <location>
        <position position="259"/>
    </location>
</feature>
<sequence length="259" mass="28919">GQAHRGLRPQHLLQQLPRGGGRQHLHRAAEHHGHHRAVRLRQVDVPAHAQPDARGHPRGPGRGQGRHGRPGPVRRGRRPGRRPPPDRHGLPAAQPVPDDVDLRQRRRGHPAEQHEDEEVRPRRPRGALAQGGQPLERGQGPPRPPGGGPVRRAAAAPVHRPRDRHRARRAAHGRARVGPGPDLHAGDRGSDARAQGALHHRHRHPQHAAGRAGERVDRLLQPQRHRAARAADRVQLDREDLRQPRREGDRGLHLRPLRL</sequence>
<keyword evidence="2" id="KW-0067">ATP-binding</keyword>
<keyword evidence="2" id="KW-0547">Nucleotide-binding</keyword>
<dbReference type="GO" id="GO:0005524">
    <property type="term" value="F:ATP binding"/>
    <property type="evidence" value="ECO:0007669"/>
    <property type="project" value="UniProtKB-KW"/>
</dbReference>
<dbReference type="AlphaFoldDB" id="A0A6J4H5L5"/>
<organism evidence="2">
    <name type="scientific">uncultured Blastococcus sp</name>
    <dbReference type="NCBI Taxonomy" id="217144"/>
    <lineage>
        <taxon>Bacteria</taxon>
        <taxon>Bacillati</taxon>
        <taxon>Actinomycetota</taxon>
        <taxon>Actinomycetes</taxon>
        <taxon>Geodermatophilales</taxon>
        <taxon>Geodermatophilaceae</taxon>
        <taxon>Blastococcus</taxon>
        <taxon>environmental samples</taxon>
    </lineage>
</organism>
<proteinExistence type="predicted"/>
<feature type="compositionally biased region" description="Basic and acidic residues" evidence="1">
    <location>
        <begin position="109"/>
        <end position="121"/>
    </location>
</feature>